<evidence type="ECO:0000256" key="2">
    <source>
        <dbReference type="ARBA" id="ARBA00022723"/>
    </source>
</evidence>
<dbReference type="FunFam" id="3.30.160.60:FF:001498">
    <property type="entry name" value="Zinc finger protein 404"/>
    <property type="match status" value="1"/>
</dbReference>
<dbReference type="Proteomes" id="UP000499080">
    <property type="component" value="Unassembled WGS sequence"/>
</dbReference>
<keyword evidence="4 7" id="KW-0863">Zinc-finger</keyword>
<dbReference type="EMBL" id="BGPR01007497">
    <property type="protein sequence ID" value="GBN27292.1"/>
    <property type="molecule type" value="Genomic_DNA"/>
</dbReference>
<organism evidence="9 10">
    <name type="scientific">Araneus ventricosus</name>
    <name type="common">Orbweaver spider</name>
    <name type="synonym">Epeira ventricosa</name>
    <dbReference type="NCBI Taxonomy" id="182803"/>
    <lineage>
        <taxon>Eukaryota</taxon>
        <taxon>Metazoa</taxon>
        <taxon>Ecdysozoa</taxon>
        <taxon>Arthropoda</taxon>
        <taxon>Chelicerata</taxon>
        <taxon>Arachnida</taxon>
        <taxon>Araneae</taxon>
        <taxon>Araneomorphae</taxon>
        <taxon>Entelegynae</taxon>
        <taxon>Araneoidea</taxon>
        <taxon>Araneidae</taxon>
        <taxon>Araneus</taxon>
    </lineage>
</organism>
<dbReference type="GO" id="GO:0010468">
    <property type="term" value="P:regulation of gene expression"/>
    <property type="evidence" value="ECO:0007669"/>
    <property type="project" value="TreeGrafter"/>
</dbReference>
<dbReference type="PROSITE" id="PS00028">
    <property type="entry name" value="ZINC_FINGER_C2H2_1"/>
    <property type="match status" value="2"/>
</dbReference>
<dbReference type="PANTHER" id="PTHR16515">
    <property type="entry name" value="PR DOMAIN ZINC FINGER PROTEIN"/>
    <property type="match status" value="1"/>
</dbReference>
<feature type="domain" description="C2H2-type" evidence="8">
    <location>
        <begin position="95"/>
        <end position="122"/>
    </location>
</feature>
<dbReference type="FunFam" id="3.30.160.60:FF:000446">
    <property type="entry name" value="Zinc finger protein"/>
    <property type="match status" value="1"/>
</dbReference>
<dbReference type="InterPro" id="IPR050331">
    <property type="entry name" value="Zinc_finger"/>
</dbReference>
<keyword evidence="5" id="KW-0862">Zinc</keyword>
<keyword evidence="3" id="KW-0677">Repeat</keyword>
<evidence type="ECO:0000313" key="10">
    <source>
        <dbReference type="Proteomes" id="UP000499080"/>
    </source>
</evidence>
<comment type="subcellular location">
    <subcellularLocation>
        <location evidence="1">Nucleus</location>
    </subcellularLocation>
</comment>
<evidence type="ECO:0000256" key="7">
    <source>
        <dbReference type="PROSITE-ProRule" id="PRU00042"/>
    </source>
</evidence>
<protein>
    <recommendedName>
        <fullName evidence="8">C2H2-type domain-containing protein</fullName>
    </recommendedName>
</protein>
<evidence type="ECO:0000256" key="4">
    <source>
        <dbReference type="ARBA" id="ARBA00022771"/>
    </source>
</evidence>
<keyword evidence="2" id="KW-0479">Metal-binding</keyword>
<dbReference type="SMART" id="SM00355">
    <property type="entry name" value="ZnF_C2H2"/>
    <property type="match status" value="2"/>
</dbReference>
<dbReference type="InterPro" id="IPR013087">
    <property type="entry name" value="Znf_C2H2_type"/>
</dbReference>
<dbReference type="GO" id="GO:0005634">
    <property type="term" value="C:nucleus"/>
    <property type="evidence" value="ECO:0007669"/>
    <property type="project" value="UniProtKB-SubCell"/>
</dbReference>
<comment type="caution">
    <text evidence="9">The sequence shown here is derived from an EMBL/GenBank/DDBJ whole genome shotgun (WGS) entry which is preliminary data.</text>
</comment>
<dbReference type="OrthoDB" id="6077919at2759"/>
<dbReference type="InterPro" id="IPR036236">
    <property type="entry name" value="Znf_C2H2_sf"/>
</dbReference>
<keyword evidence="10" id="KW-1185">Reference proteome</keyword>
<evidence type="ECO:0000256" key="5">
    <source>
        <dbReference type="ARBA" id="ARBA00022833"/>
    </source>
</evidence>
<dbReference type="PROSITE" id="PS50157">
    <property type="entry name" value="ZINC_FINGER_C2H2_2"/>
    <property type="match status" value="2"/>
</dbReference>
<evidence type="ECO:0000256" key="3">
    <source>
        <dbReference type="ARBA" id="ARBA00022737"/>
    </source>
</evidence>
<proteinExistence type="predicted"/>
<dbReference type="AlphaFoldDB" id="A0A4Y2MLC3"/>
<keyword evidence="6" id="KW-0539">Nucleus</keyword>
<name>A0A4Y2MLC3_ARAVE</name>
<evidence type="ECO:0000256" key="6">
    <source>
        <dbReference type="ARBA" id="ARBA00023242"/>
    </source>
</evidence>
<evidence type="ECO:0000259" key="8">
    <source>
        <dbReference type="PROSITE" id="PS50157"/>
    </source>
</evidence>
<evidence type="ECO:0000256" key="1">
    <source>
        <dbReference type="ARBA" id="ARBA00004123"/>
    </source>
</evidence>
<dbReference type="SUPFAM" id="SSF57667">
    <property type="entry name" value="beta-beta-alpha zinc fingers"/>
    <property type="match status" value="2"/>
</dbReference>
<sequence>MNKLKAEKSQPECFTETSENEFAFPDRIHQRCQKESTIIKISNPGASESIMDGRALAGPSRLQQNDRNFNLRWTEFQSDRNIKQHSVVASGQKLFTCKVCQKGYSHERTLKSHMCVHEDINPYECKFCGKPFTTMCDLKTHVLIHTYEKPFTCDI</sequence>
<dbReference type="PANTHER" id="PTHR16515:SF49">
    <property type="entry name" value="GASTRULA ZINC FINGER PROTEIN XLCGF49.1-LIKE-RELATED"/>
    <property type="match status" value="1"/>
</dbReference>
<reference evidence="9 10" key="1">
    <citation type="journal article" date="2019" name="Sci. Rep.">
        <title>Orb-weaving spider Araneus ventricosus genome elucidates the spidroin gene catalogue.</title>
        <authorList>
            <person name="Kono N."/>
            <person name="Nakamura H."/>
            <person name="Ohtoshi R."/>
            <person name="Moran D.A.P."/>
            <person name="Shinohara A."/>
            <person name="Yoshida Y."/>
            <person name="Fujiwara M."/>
            <person name="Mori M."/>
            <person name="Tomita M."/>
            <person name="Arakawa K."/>
        </authorList>
    </citation>
    <scope>NUCLEOTIDE SEQUENCE [LARGE SCALE GENOMIC DNA]</scope>
</reference>
<dbReference type="Gene3D" id="3.30.160.60">
    <property type="entry name" value="Classic Zinc Finger"/>
    <property type="match status" value="2"/>
</dbReference>
<dbReference type="GO" id="GO:0008270">
    <property type="term" value="F:zinc ion binding"/>
    <property type="evidence" value="ECO:0007669"/>
    <property type="project" value="UniProtKB-KW"/>
</dbReference>
<feature type="domain" description="C2H2-type" evidence="8">
    <location>
        <begin position="123"/>
        <end position="150"/>
    </location>
</feature>
<accession>A0A4Y2MLC3</accession>
<evidence type="ECO:0000313" key="9">
    <source>
        <dbReference type="EMBL" id="GBN27292.1"/>
    </source>
</evidence>
<gene>
    <name evidence="9" type="ORF">AVEN_148062_1</name>
</gene>
<dbReference type="Pfam" id="PF00096">
    <property type="entry name" value="zf-C2H2"/>
    <property type="match status" value="2"/>
</dbReference>